<evidence type="ECO:0000313" key="4">
    <source>
        <dbReference type="Ensembl" id="ENSSFAP00005018171.1"/>
    </source>
</evidence>
<dbReference type="SUPFAM" id="SSF56059">
    <property type="entry name" value="Glutathione synthetase ATP-binding domain-like"/>
    <property type="match status" value="1"/>
</dbReference>
<accession>A0A672GHA2</accession>
<dbReference type="PANTHER" id="PTHR12241:SF161">
    <property type="entry name" value="TUBULIN POLYGLUTAMYLASE TTLL6"/>
    <property type="match status" value="1"/>
</dbReference>
<reference evidence="4" key="1">
    <citation type="submission" date="2019-06" db="EMBL/GenBank/DDBJ databases">
        <authorList>
            <consortium name="Wellcome Sanger Institute Data Sharing"/>
        </authorList>
    </citation>
    <scope>NUCLEOTIDE SEQUENCE [LARGE SCALE GENOMIC DNA]</scope>
</reference>
<dbReference type="GO" id="GO:0070740">
    <property type="term" value="F:tubulin-glutamic acid ligase activity"/>
    <property type="evidence" value="ECO:0007669"/>
    <property type="project" value="TreeGrafter"/>
</dbReference>
<protein>
    <recommendedName>
        <fullName evidence="6">Tubulin tyrosine ligase-like family, member 10</fullName>
    </recommendedName>
</protein>
<dbReference type="InterPro" id="IPR004344">
    <property type="entry name" value="TTL/TTLL_fam"/>
</dbReference>
<dbReference type="Ensembl" id="ENSSFAT00005018902.1">
    <property type="protein sequence ID" value="ENSSFAP00005018171.1"/>
    <property type="gene ID" value="ENSSFAG00005009612.1"/>
</dbReference>
<keyword evidence="1" id="KW-0436">Ligase</keyword>
<dbReference type="PANTHER" id="PTHR12241">
    <property type="entry name" value="TUBULIN POLYGLUTAMYLASE"/>
    <property type="match status" value="1"/>
</dbReference>
<dbReference type="Proteomes" id="UP000472267">
    <property type="component" value="Chromosome 9"/>
</dbReference>
<dbReference type="Pfam" id="PF03133">
    <property type="entry name" value="TTL"/>
    <property type="match status" value="3"/>
</dbReference>
<reference evidence="4" key="2">
    <citation type="submission" date="2025-08" db="UniProtKB">
        <authorList>
            <consortium name="Ensembl"/>
        </authorList>
    </citation>
    <scope>IDENTIFICATION</scope>
</reference>
<organism evidence="4 5">
    <name type="scientific">Salarias fasciatus</name>
    <name type="common">Jewelled blenny</name>
    <name type="synonym">Blennius fasciatus</name>
    <dbReference type="NCBI Taxonomy" id="181472"/>
    <lineage>
        <taxon>Eukaryota</taxon>
        <taxon>Metazoa</taxon>
        <taxon>Chordata</taxon>
        <taxon>Craniata</taxon>
        <taxon>Vertebrata</taxon>
        <taxon>Euteleostomi</taxon>
        <taxon>Actinopterygii</taxon>
        <taxon>Neopterygii</taxon>
        <taxon>Teleostei</taxon>
        <taxon>Neoteleostei</taxon>
        <taxon>Acanthomorphata</taxon>
        <taxon>Ovalentaria</taxon>
        <taxon>Blenniimorphae</taxon>
        <taxon>Blenniiformes</taxon>
        <taxon>Blennioidei</taxon>
        <taxon>Blenniidae</taxon>
        <taxon>Salariinae</taxon>
        <taxon>Salarias</taxon>
    </lineage>
</organism>
<proteinExistence type="predicted"/>
<sequence>PSTTPCRTTECHPVEIVPRILFWCSDWQVAAVYCTNTLWDSPPVVDECISRNSVASGILICAGRRTTTACKARTSTTIHCKDKSVLEQPVDTALDVPHVTRWTLKWTSKYVHVEYVKTMLGFQRNKSISHESCNKNVLSKNMNRMLKLFTDNYRIFPTAWCLPGDYNELMSYANSKNETFICKPNMCTQGKGGFKFYLQIYILETSCDPLRVFMFEEGLAHWCTIKHSEPTPTNVDQRYMLLCDFAINRKKILLFCVCSHCFTIHPSGSSCFALLGSDILLDHDLRPWVLEMNCSPSLLIESRVGREMKELLLNDTILKLQK</sequence>
<dbReference type="GO" id="GO:0015631">
    <property type="term" value="F:tubulin binding"/>
    <property type="evidence" value="ECO:0007669"/>
    <property type="project" value="TreeGrafter"/>
</dbReference>
<dbReference type="GO" id="GO:0005524">
    <property type="term" value="F:ATP binding"/>
    <property type="evidence" value="ECO:0007669"/>
    <property type="project" value="UniProtKB-KW"/>
</dbReference>
<dbReference type="InParanoid" id="A0A672GHA2"/>
<name>A0A672GHA2_SALFA</name>
<dbReference type="Gene3D" id="3.30.470.20">
    <property type="entry name" value="ATP-grasp fold, B domain"/>
    <property type="match status" value="2"/>
</dbReference>
<evidence type="ECO:0000313" key="5">
    <source>
        <dbReference type="Proteomes" id="UP000472267"/>
    </source>
</evidence>
<evidence type="ECO:0008006" key="6">
    <source>
        <dbReference type="Google" id="ProtNLM"/>
    </source>
</evidence>
<reference evidence="4" key="3">
    <citation type="submission" date="2025-09" db="UniProtKB">
        <authorList>
            <consortium name="Ensembl"/>
        </authorList>
    </citation>
    <scope>IDENTIFICATION</scope>
</reference>
<evidence type="ECO:0000256" key="2">
    <source>
        <dbReference type="ARBA" id="ARBA00022741"/>
    </source>
</evidence>
<dbReference type="OMA" id="WILPRER"/>
<keyword evidence="3" id="KW-0067">ATP-binding</keyword>
<dbReference type="GO" id="GO:0000226">
    <property type="term" value="P:microtubule cytoskeleton organization"/>
    <property type="evidence" value="ECO:0007669"/>
    <property type="project" value="TreeGrafter"/>
</dbReference>
<dbReference type="GO" id="GO:0036064">
    <property type="term" value="C:ciliary basal body"/>
    <property type="evidence" value="ECO:0007669"/>
    <property type="project" value="TreeGrafter"/>
</dbReference>
<keyword evidence="2" id="KW-0547">Nucleotide-binding</keyword>
<evidence type="ECO:0000256" key="1">
    <source>
        <dbReference type="ARBA" id="ARBA00022598"/>
    </source>
</evidence>
<dbReference type="AlphaFoldDB" id="A0A672GHA2"/>
<keyword evidence="5" id="KW-1185">Reference proteome</keyword>
<evidence type="ECO:0000256" key="3">
    <source>
        <dbReference type="ARBA" id="ARBA00022840"/>
    </source>
</evidence>